<dbReference type="AlphaFoldDB" id="A0A917F2K7"/>
<evidence type="ECO:0000313" key="2">
    <source>
        <dbReference type="Proteomes" id="UP000649179"/>
    </source>
</evidence>
<dbReference type="Proteomes" id="UP000649179">
    <property type="component" value="Unassembled WGS sequence"/>
</dbReference>
<gene>
    <name evidence="1" type="ORF">GCM10011519_20870</name>
</gene>
<dbReference type="EMBL" id="BMKQ01000001">
    <property type="protein sequence ID" value="GGF46710.1"/>
    <property type="molecule type" value="Genomic_DNA"/>
</dbReference>
<sequence length="182" mass="19923">MGLRGETGRRVRAHVGHDYLPVSVWGRLDVGTFRDMSHLIQRTVHTSWDAQSVFDYLLAFENAVEWDAGTVTCHRTSGEGGVGTTYENVSEFRGSRTTLEYTVESVEGSHRFVIIGRNKTVTSKDTITVEEHDGSTSVDYQAEMTFHGIAKLASPFLGGALTKLGDDAEKTLSEALSKHAGS</sequence>
<name>A0A917F2K7_9ACTN</name>
<keyword evidence="2" id="KW-1185">Reference proteome</keyword>
<dbReference type="SUPFAM" id="SSF55961">
    <property type="entry name" value="Bet v1-like"/>
    <property type="match status" value="1"/>
</dbReference>
<accession>A0A917F2K7</accession>
<dbReference type="Pfam" id="PF10604">
    <property type="entry name" value="Polyketide_cyc2"/>
    <property type="match status" value="1"/>
</dbReference>
<proteinExistence type="predicted"/>
<protein>
    <submittedName>
        <fullName evidence="1">Polyketide cyclase</fullName>
    </submittedName>
</protein>
<dbReference type="InterPro" id="IPR023393">
    <property type="entry name" value="START-like_dom_sf"/>
</dbReference>
<evidence type="ECO:0000313" key="1">
    <source>
        <dbReference type="EMBL" id="GGF46710.1"/>
    </source>
</evidence>
<comment type="caution">
    <text evidence="1">The sequence shown here is derived from an EMBL/GenBank/DDBJ whole genome shotgun (WGS) entry which is preliminary data.</text>
</comment>
<organism evidence="1 2">
    <name type="scientific">Marmoricola endophyticus</name>
    <dbReference type="NCBI Taxonomy" id="2040280"/>
    <lineage>
        <taxon>Bacteria</taxon>
        <taxon>Bacillati</taxon>
        <taxon>Actinomycetota</taxon>
        <taxon>Actinomycetes</taxon>
        <taxon>Propionibacteriales</taxon>
        <taxon>Nocardioidaceae</taxon>
        <taxon>Marmoricola</taxon>
    </lineage>
</organism>
<dbReference type="InterPro" id="IPR019587">
    <property type="entry name" value="Polyketide_cyclase/dehydratase"/>
</dbReference>
<reference evidence="1" key="2">
    <citation type="submission" date="2020-09" db="EMBL/GenBank/DDBJ databases">
        <authorList>
            <person name="Sun Q."/>
            <person name="Zhou Y."/>
        </authorList>
    </citation>
    <scope>NUCLEOTIDE SEQUENCE</scope>
    <source>
        <strain evidence="1">CGMCC 1.16067</strain>
    </source>
</reference>
<dbReference type="Gene3D" id="3.30.530.20">
    <property type="match status" value="1"/>
</dbReference>
<reference evidence="1" key="1">
    <citation type="journal article" date="2014" name="Int. J. Syst. Evol. Microbiol.">
        <title>Complete genome sequence of Corynebacterium casei LMG S-19264T (=DSM 44701T), isolated from a smear-ripened cheese.</title>
        <authorList>
            <consortium name="US DOE Joint Genome Institute (JGI-PGF)"/>
            <person name="Walter F."/>
            <person name="Albersmeier A."/>
            <person name="Kalinowski J."/>
            <person name="Ruckert C."/>
        </authorList>
    </citation>
    <scope>NUCLEOTIDE SEQUENCE</scope>
    <source>
        <strain evidence="1">CGMCC 1.16067</strain>
    </source>
</reference>